<proteinExistence type="predicted"/>
<evidence type="ECO:0000313" key="1">
    <source>
        <dbReference type="EMBL" id="OSC27777.1"/>
    </source>
</evidence>
<evidence type="ECO:0000313" key="2">
    <source>
        <dbReference type="Proteomes" id="UP000193577"/>
    </source>
</evidence>
<dbReference type="OrthoDB" id="4748054at2"/>
<dbReference type="RefSeq" id="WP_085305434.1">
    <property type="nucleotide sequence ID" value="NZ_AP022594.1"/>
</dbReference>
<name>A0A7I7SIF9_9MYCO</name>
<dbReference type="Proteomes" id="UP000193577">
    <property type="component" value="Unassembled WGS sequence"/>
</dbReference>
<organism evidence="1 2">
    <name type="scientific">Mycolicibacillus koreensis</name>
    <dbReference type="NCBI Taxonomy" id="1069220"/>
    <lineage>
        <taxon>Bacteria</taxon>
        <taxon>Bacillati</taxon>
        <taxon>Actinomycetota</taxon>
        <taxon>Actinomycetes</taxon>
        <taxon>Mycobacteriales</taxon>
        <taxon>Mycobacteriaceae</taxon>
        <taxon>Mycolicibacillus</taxon>
    </lineage>
</organism>
<accession>A0A7I7SIF9</accession>
<sequence>MTRRRIRTLLRTFVGLRLATGVAAWVAPNTTGRLIGLNSGRDQPFTAQLFGARELVLALAVAAPGPPSIRTRALQWGLAVDVLDVVAAARGVRAGTLAPTGVIITGGGAASFAALGVAALSGQSGQVRDTSTTPA</sequence>
<dbReference type="AlphaFoldDB" id="A0A7I7SIF9"/>
<gene>
    <name evidence="1" type="ORF">B8W67_18015</name>
</gene>
<dbReference type="EMBL" id="NCXO01000057">
    <property type="protein sequence ID" value="OSC27777.1"/>
    <property type="molecule type" value="Genomic_DNA"/>
</dbReference>
<keyword evidence="2" id="KW-1185">Reference proteome</keyword>
<reference evidence="1 2" key="1">
    <citation type="submission" date="2017-04" db="EMBL/GenBank/DDBJ databases">
        <title>The new phylogeny of genus Mycobacterium.</title>
        <authorList>
            <person name="Tortoli E."/>
            <person name="Trovato A."/>
            <person name="Cirillo D.M."/>
        </authorList>
    </citation>
    <scope>NUCLEOTIDE SEQUENCE [LARGE SCALE GENOMIC DNA]</scope>
    <source>
        <strain evidence="1 2">KCTC 19819</strain>
    </source>
</reference>
<comment type="caution">
    <text evidence="1">The sequence shown here is derived from an EMBL/GenBank/DDBJ whole genome shotgun (WGS) entry which is preliminary data.</text>
</comment>
<protein>
    <submittedName>
        <fullName evidence="1">Uncharacterized protein</fullName>
    </submittedName>
</protein>